<organism evidence="1 2">
    <name type="scientific">Coffea arabica</name>
    <name type="common">Arabian coffee</name>
    <dbReference type="NCBI Taxonomy" id="13443"/>
    <lineage>
        <taxon>Eukaryota</taxon>
        <taxon>Viridiplantae</taxon>
        <taxon>Streptophyta</taxon>
        <taxon>Embryophyta</taxon>
        <taxon>Tracheophyta</taxon>
        <taxon>Spermatophyta</taxon>
        <taxon>Magnoliopsida</taxon>
        <taxon>eudicotyledons</taxon>
        <taxon>Gunneridae</taxon>
        <taxon>Pentapetalae</taxon>
        <taxon>asterids</taxon>
        <taxon>lamiids</taxon>
        <taxon>Gentianales</taxon>
        <taxon>Rubiaceae</taxon>
        <taxon>Ixoroideae</taxon>
        <taxon>Gardenieae complex</taxon>
        <taxon>Bertiereae - Coffeeae clade</taxon>
        <taxon>Coffeeae</taxon>
        <taxon>Coffea</taxon>
    </lineage>
</organism>
<dbReference type="GeneID" id="140016584"/>
<dbReference type="PANTHER" id="PTHR10492:SF57">
    <property type="entry name" value="ATP-DEPENDENT DNA HELICASE"/>
    <property type="match status" value="1"/>
</dbReference>
<dbReference type="Proteomes" id="UP001652660">
    <property type="component" value="Chromosome 11c"/>
</dbReference>
<accession>A0ABM4W383</accession>
<reference evidence="2" key="1">
    <citation type="submission" date="2025-08" db="UniProtKB">
        <authorList>
            <consortium name="RefSeq"/>
        </authorList>
    </citation>
    <scope>IDENTIFICATION</scope>
    <source>
        <tissue evidence="2">Leaves</tissue>
    </source>
</reference>
<keyword evidence="1" id="KW-1185">Reference proteome</keyword>
<gene>
    <name evidence="2" type="primary">LOC140016584</name>
</gene>
<dbReference type="PANTHER" id="PTHR10492">
    <property type="match status" value="1"/>
</dbReference>
<evidence type="ECO:0000313" key="2">
    <source>
        <dbReference type="RefSeq" id="XP_071926251.1"/>
    </source>
</evidence>
<evidence type="ECO:0000313" key="1">
    <source>
        <dbReference type="Proteomes" id="UP001652660"/>
    </source>
</evidence>
<proteinExistence type="predicted"/>
<protein>
    <submittedName>
        <fullName evidence="2">Uncharacterized protein</fullName>
    </submittedName>
</protein>
<name>A0ABM4W383_COFAR</name>
<sequence length="150" mass="17303">MSFTEDQDLRELLSNPFAKRTILAEFFRTNSTQDLAKSLKCTYKEFPEHFFWYPGSKAWSPQKQKDTIGGLVTVNPIEGERYCLRLLLLIVRGPTSFNDLKTVNGVLVDTFKEAAVLRDYFQSDNSQEQCLQEAAVYHMPYTFKTSICHS</sequence>
<dbReference type="RefSeq" id="XP_071926251.1">
    <property type="nucleotide sequence ID" value="XM_072070150.1"/>
</dbReference>